<dbReference type="Proteomes" id="UP000191901">
    <property type="component" value="Chromosome"/>
</dbReference>
<evidence type="ECO:0000313" key="2">
    <source>
        <dbReference type="Proteomes" id="UP000191901"/>
    </source>
</evidence>
<evidence type="ECO:0000313" key="1">
    <source>
        <dbReference type="EMBL" id="ASC73369.1"/>
    </source>
</evidence>
<organism evidence="1 2">
    <name type="scientific">Halomicronema hongdechloris C2206</name>
    <dbReference type="NCBI Taxonomy" id="1641165"/>
    <lineage>
        <taxon>Bacteria</taxon>
        <taxon>Bacillati</taxon>
        <taxon>Cyanobacteriota</taxon>
        <taxon>Cyanophyceae</taxon>
        <taxon>Nodosilineales</taxon>
        <taxon>Nodosilineaceae</taxon>
        <taxon>Halomicronema</taxon>
    </lineage>
</organism>
<reference evidence="1 2" key="1">
    <citation type="journal article" date="2016" name="Biochim. Biophys. Acta">
        <title>Characterization of red-shifted phycobilisomes isolated from the chlorophyll f-containing cyanobacterium Halomicronema hongdechloris.</title>
        <authorList>
            <person name="Li Y."/>
            <person name="Lin Y."/>
            <person name="Garvey C.J."/>
            <person name="Birch D."/>
            <person name="Corkery R.W."/>
            <person name="Loughlin P.C."/>
            <person name="Scheer H."/>
            <person name="Willows R.D."/>
            <person name="Chen M."/>
        </authorList>
    </citation>
    <scope>NUCLEOTIDE SEQUENCE [LARGE SCALE GENOMIC DNA]</scope>
    <source>
        <strain evidence="1 2">C2206</strain>
    </source>
</reference>
<name>A0A1Z3HSU6_9CYAN</name>
<protein>
    <submittedName>
        <fullName evidence="1">Uncharacterized protein</fullName>
    </submittedName>
</protein>
<dbReference type="AlphaFoldDB" id="A0A1Z3HSU6"/>
<dbReference type="RefSeq" id="WP_137455195.1">
    <property type="nucleotide sequence ID" value="NZ_CP021983.2"/>
</dbReference>
<dbReference type="KEGG" id="hhg:XM38_043340"/>
<gene>
    <name evidence="1" type="ORF">XM38_043340</name>
</gene>
<sequence>MPPESDRVPPSLRREVAERVQQLCEYCRCPGRGVLCCFLDSTAVTGKIDVWGWQATASDAPAAILEAAYDS</sequence>
<proteinExistence type="predicted"/>
<dbReference type="EMBL" id="CP021983">
    <property type="protein sequence ID" value="ASC73369.1"/>
    <property type="molecule type" value="Genomic_DNA"/>
</dbReference>
<keyword evidence="2" id="KW-1185">Reference proteome</keyword>
<accession>A0A1Z3HSU6</accession>